<dbReference type="OrthoDB" id="7056878at2"/>
<gene>
    <name evidence="3" type="ORF">B0I24_11248</name>
    <name evidence="4" type="ORF">CWE07_11335</name>
</gene>
<reference evidence="3 5" key="2">
    <citation type="submission" date="2018-06" db="EMBL/GenBank/DDBJ databases">
        <title>Genomic Encyclopedia of Type Strains, Phase III (KMG-III): the genomes of soil and plant-associated and newly described type strains.</title>
        <authorList>
            <person name="Whitman W."/>
        </authorList>
    </citation>
    <scope>NUCLEOTIDE SEQUENCE [LARGE SCALE GENOMIC DNA]</scope>
    <source>
        <strain evidence="3 5">CGMCC 1.15366</strain>
    </source>
</reference>
<dbReference type="EMBL" id="QLMD01000012">
    <property type="protein sequence ID" value="RAJ94962.1"/>
    <property type="molecule type" value="Genomic_DNA"/>
</dbReference>
<dbReference type="AlphaFoldDB" id="A0A327WYX5"/>
<organism evidence="3 5">
    <name type="scientific">Aliidiomarina maris</name>
    <dbReference type="NCBI Taxonomy" id="531312"/>
    <lineage>
        <taxon>Bacteria</taxon>
        <taxon>Pseudomonadati</taxon>
        <taxon>Pseudomonadota</taxon>
        <taxon>Gammaproteobacteria</taxon>
        <taxon>Alteromonadales</taxon>
        <taxon>Idiomarinaceae</taxon>
        <taxon>Aliidiomarina</taxon>
    </lineage>
</organism>
<dbReference type="RefSeq" id="WP_111570079.1">
    <property type="nucleotide sequence ID" value="NZ_PIPK01000011.1"/>
</dbReference>
<dbReference type="Pfam" id="PF20567">
    <property type="entry name" value="DUF6776"/>
    <property type="match status" value="1"/>
</dbReference>
<dbReference type="Proteomes" id="UP000249203">
    <property type="component" value="Unassembled WGS sequence"/>
</dbReference>
<keyword evidence="1" id="KW-0175">Coiled coil</keyword>
<reference evidence="4 6" key="1">
    <citation type="journal article" date="2018" name="Front. Microbiol.">
        <title>Genome-Based Analysis Reveals the Taxonomy and Diversity of the Family Idiomarinaceae.</title>
        <authorList>
            <person name="Liu Y."/>
            <person name="Lai Q."/>
            <person name="Shao Z."/>
        </authorList>
    </citation>
    <scope>NUCLEOTIDE SEQUENCE [LARGE SCALE GENOMIC DNA]</scope>
    <source>
        <strain evidence="4 6">CF12-14</strain>
    </source>
</reference>
<keyword evidence="2" id="KW-1133">Transmembrane helix</keyword>
<accession>A0A327WYX5</accession>
<protein>
    <submittedName>
        <fullName evidence="3">Uncharacterized protein</fullName>
    </submittedName>
</protein>
<evidence type="ECO:0000256" key="2">
    <source>
        <dbReference type="SAM" id="Phobius"/>
    </source>
</evidence>
<feature type="transmembrane region" description="Helical" evidence="2">
    <location>
        <begin position="12"/>
        <end position="31"/>
    </location>
</feature>
<evidence type="ECO:0000256" key="1">
    <source>
        <dbReference type="SAM" id="Coils"/>
    </source>
</evidence>
<feature type="coiled-coil region" evidence="1">
    <location>
        <begin position="31"/>
        <end position="100"/>
    </location>
</feature>
<proteinExistence type="predicted"/>
<keyword evidence="2" id="KW-0812">Transmembrane</keyword>
<sequence length="240" mass="27888">MSFTALRQRFGRFKFTLLVLVSAGLCVWVGYEIGNARLQFLEQERERYHNRIERLQGLNEQLEYQNNILRVERDVDRVAIQNLQQELRQAHESSADVRRELAFFQRVMAPELDADGVTIDSLALWPANENSFHFRLILLQLERAQQGLTTGTYQITLRGRYGSEVAEYNLLELADVEHDNGERSFAMNYFSRLDGTFKLPADFAPELIEVQVRVRGGRQTTQQFTWGELTQETVQSIEPE</sequence>
<keyword evidence="6" id="KW-1185">Reference proteome</keyword>
<keyword evidence="2" id="KW-0472">Membrane</keyword>
<evidence type="ECO:0000313" key="3">
    <source>
        <dbReference type="EMBL" id="RAJ94962.1"/>
    </source>
</evidence>
<dbReference type="EMBL" id="PIPK01000011">
    <property type="protein sequence ID" value="RUO22170.1"/>
    <property type="molecule type" value="Genomic_DNA"/>
</dbReference>
<evidence type="ECO:0000313" key="6">
    <source>
        <dbReference type="Proteomes" id="UP000287865"/>
    </source>
</evidence>
<name>A0A327WYX5_9GAMM</name>
<evidence type="ECO:0000313" key="4">
    <source>
        <dbReference type="EMBL" id="RUO22170.1"/>
    </source>
</evidence>
<dbReference type="Proteomes" id="UP000287865">
    <property type="component" value="Unassembled WGS sequence"/>
</dbReference>
<comment type="caution">
    <text evidence="3">The sequence shown here is derived from an EMBL/GenBank/DDBJ whole genome shotgun (WGS) entry which is preliminary data.</text>
</comment>
<dbReference type="InterPro" id="IPR046703">
    <property type="entry name" value="DUF6776"/>
</dbReference>
<evidence type="ECO:0000313" key="5">
    <source>
        <dbReference type="Proteomes" id="UP000249203"/>
    </source>
</evidence>